<dbReference type="Proteomes" id="UP000609323">
    <property type="component" value="Unassembled WGS sequence"/>
</dbReference>
<name>A0ABQ1GQF6_9BACL</name>
<keyword evidence="1 3" id="KW-0378">Hydrolase</keyword>
<feature type="domain" description="Beta-lactamase-related" evidence="2">
    <location>
        <begin position="36"/>
        <end position="355"/>
    </location>
</feature>
<dbReference type="Pfam" id="PF00144">
    <property type="entry name" value="Beta-lactamase"/>
    <property type="match status" value="1"/>
</dbReference>
<organism evidence="3 4">
    <name type="scientific">Paenibacillus physcomitrellae</name>
    <dbReference type="NCBI Taxonomy" id="1619311"/>
    <lineage>
        <taxon>Bacteria</taxon>
        <taxon>Bacillati</taxon>
        <taxon>Bacillota</taxon>
        <taxon>Bacilli</taxon>
        <taxon>Bacillales</taxon>
        <taxon>Paenibacillaceae</taxon>
        <taxon>Paenibacillus</taxon>
    </lineage>
</organism>
<accession>A0ABQ1GQF6</accession>
<proteinExistence type="predicted"/>
<evidence type="ECO:0000313" key="4">
    <source>
        <dbReference type="Proteomes" id="UP000609323"/>
    </source>
</evidence>
<reference evidence="4" key="1">
    <citation type="journal article" date="2019" name="Int. J. Syst. Evol. Microbiol.">
        <title>The Global Catalogue of Microorganisms (GCM) 10K type strain sequencing project: providing services to taxonomists for standard genome sequencing and annotation.</title>
        <authorList>
            <consortium name="The Broad Institute Genomics Platform"/>
            <consortium name="The Broad Institute Genome Sequencing Center for Infectious Disease"/>
            <person name="Wu L."/>
            <person name="Ma J."/>
        </authorList>
    </citation>
    <scope>NUCLEOTIDE SEQUENCE [LARGE SCALE GENOMIC DNA]</scope>
    <source>
        <strain evidence="4">CGMCC 1.15044</strain>
    </source>
</reference>
<dbReference type="GO" id="GO:0016787">
    <property type="term" value="F:hydrolase activity"/>
    <property type="evidence" value="ECO:0007669"/>
    <property type="project" value="UniProtKB-KW"/>
</dbReference>
<comment type="caution">
    <text evidence="3">The sequence shown here is derived from an EMBL/GenBank/DDBJ whole genome shotgun (WGS) entry which is preliminary data.</text>
</comment>
<dbReference type="SUPFAM" id="SSF56601">
    <property type="entry name" value="beta-lactamase/transpeptidase-like"/>
    <property type="match status" value="1"/>
</dbReference>
<dbReference type="PANTHER" id="PTHR43283:SF11">
    <property type="entry name" value="BETA-LACTAMASE-RELATED DOMAIN-CONTAINING PROTEIN"/>
    <property type="match status" value="1"/>
</dbReference>
<keyword evidence="4" id="KW-1185">Reference proteome</keyword>
<protein>
    <submittedName>
        <fullName evidence="3">Serine hydrolase</fullName>
    </submittedName>
</protein>
<dbReference type="InterPro" id="IPR012338">
    <property type="entry name" value="Beta-lactam/transpept-like"/>
</dbReference>
<evidence type="ECO:0000259" key="2">
    <source>
        <dbReference type="Pfam" id="PF00144"/>
    </source>
</evidence>
<sequence length="381" mass="42618">MKKHDPGERYEEWEALGTAWGPDYRERFRGIWQPLRDAVQEGLIPGGVAGIRYKEGCLYYAVGLAEAGEKERHTGIHTLYDCASLTKVTVTLPLILMLWEQGKLDLDDRASIYIPELNSPESSRITVRQLLSHTAGLPPTWNFHCSSWNLEQILHFLGNKVEFSGPETVYSDLGFILLGVIAERLLGTSINEAARMYLFSPLEMKESCFCPSPDLRFRIASTEWNEKLGGFWTGIVHDENARALGGISGHAGLFATCPDLLKYAQLWLEPEQTQFEGKPILSRFVINEAQKRQGNGLDPANRGLGWVLKGNRYDVSGSRLSDLSFGHTGFTGTSLYMDPQRGMAAVLMTNRVHFGRQQDLTGLRTTFHDAAAEAVDHLTKE</sequence>
<dbReference type="RefSeq" id="WP_094094152.1">
    <property type="nucleotide sequence ID" value="NZ_CP022584.1"/>
</dbReference>
<dbReference type="InterPro" id="IPR050789">
    <property type="entry name" value="Diverse_Enzym_Activities"/>
</dbReference>
<dbReference type="Gene3D" id="3.40.710.10">
    <property type="entry name" value="DD-peptidase/beta-lactamase superfamily"/>
    <property type="match status" value="1"/>
</dbReference>
<evidence type="ECO:0000313" key="3">
    <source>
        <dbReference type="EMBL" id="GGA48399.1"/>
    </source>
</evidence>
<dbReference type="PANTHER" id="PTHR43283">
    <property type="entry name" value="BETA-LACTAMASE-RELATED"/>
    <property type="match status" value="1"/>
</dbReference>
<evidence type="ECO:0000256" key="1">
    <source>
        <dbReference type="ARBA" id="ARBA00022801"/>
    </source>
</evidence>
<gene>
    <name evidence="3" type="ORF">GCM10010917_37130</name>
</gene>
<dbReference type="EMBL" id="BMHF01000017">
    <property type="protein sequence ID" value="GGA48399.1"/>
    <property type="molecule type" value="Genomic_DNA"/>
</dbReference>
<dbReference type="InterPro" id="IPR001466">
    <property type="entry name" value="Beta-lactam-related"/>
</dbReference>